<dbReference type="AlphaFoldDB" id="A0A7X8SRL5"/>
<evidence type="ECO:0000313" key="3">
    <source>
        <dbReference type="Proteomes" id="UP000585050"/>
    </source>
</evidence>
<sequence length="106" mass="12387">MEETDFLQNRILDELNLLINHLDKYEEKNWSDYFRKVQRLIDNGDVRGVDSLNTIRGGMGSFNDLVISKMNGHKVEKNGENFANLELMKISKLVFKSVDELKRLIK</sequence>
<proteinExistence type="predicted"/>
<protein>
    <recommendedName>
        <fullName evidence="1">DUF6966 domain-containing protein</fullName>
    </recommendedName>
</protein>
<keyword evidence="3" id="KW-1185">Reference proteome</keyword>
<organism evidence="2 3">
    <name type="scientific">Flammeovirga agarivorans</name>
    <dbReference type="NCBI Taxonomy" id="2726742"/>
    <lineage>
        <taxon>Bacteria</taxon>
        <taxon>Pseudomonadati</taxon>
        <taxon>Bacteroidota</taxon>
        <taxon>Cytophagia</taxon>
        <taxon>Cytophagales</taxon>
        <taxon>Flammeovirgaceae</taxon>
        <taxon>Flammeovirga</taxon>
    </lineage>
</organism>
<name>A0A7X8SRL5_9BACT</name>
<comment type="caution">
    <text evidence="2">The sequence shown here is derived from an EMBL/GenBank/DDBJ whole genome shotgun (WGS) entry which is preliminary data.</text>
</comment>
<evidence type="ECO:0000259" key="1">
    <source>
        <dbReference type="Pfam" id="PF22294"/>
    </source>
</evidence>
<dbReference type="InterPro" id="IPR054239">
    <property type="entry name" value="DUF6966"/>
</dbReference>
<accession>A0A7X8SRL5</accession>
<feature type="domain" description="DUF6966" evidence="1">
    <location>
        <begin position="24"/>
        <end position="76"/>
    </location>
</feature>
<reference evidence="2 3" key="1">
    <citation type="submission" date="2020-04" db="EMBL/GenBank/DDBJ databases">
        <title>Flammeovirga sp. SR4, a novel species isolated from seawater.</title>
        <authorList>
            <person name="Wang X."/>
        </authorList>
    </citation>
    <scope>NUCLEOTIDE SEQUENCE [LARGE SCALE GENOMIC DNA]</scope>
    <source>
        <strain evidence="2 3">SR4</strain>
    </source>
</reference>
<gene>
    <name evidence="2" type="ORF">HGP29_28100</name>
</gene>
<dbReference type="RefSeq" id="WP_168885799.1">
    <property type="nucleotide sequence ID" value="NZ_JABAIL010000042.1"/>
</dbReference>
<dbReference type="Proteomes" id="UP000585050">
    <property type="component" value="Unassembled WGS sequence"/>
</dbReference>
<dbReference type="EMBL" id="JABAIL010000042">
    <property type="protein sequence ID" value="NLR95095.1"/>
    <property type="molecule type" value="Genomic_DNA"/>
</dbReference>
<dbReference type="Pfam" id="PF22294">
    <property type="entry name" value="DUF6966"/>
    <property type="match status" value="1"/>
</dbReference>
<evidence type="ECO:0000313" key="2">
    <source>
        <dbReference type="EMBL" id="NLR95095.1"/>
    </source>
</evidence>